<dbReference type="EMBL" id="WAAT01000039">
    <property type="protein sequence ID" value="KAB1068202.1"/>
    <property type="molecule type" value="Genomic_DNA"/>
</dbReference>
<comment type="caution">
    <text evidence="1">The sequence shown here is derived from an EMBL/GenBank/DDBJ whole genome shotgun (WGS) entry which is preliminary data.</text>
</comment>
<sequence length="103" mass="12117">MRTSRIKNNIAYFFLILFLSVKMVGLHEVFHHSDDEDHALHCVVCNHATAFNLTPALAPDIQEFSFEIKDYVYQQELRKYYNYRHSNAIDTDELVSRPPPFLV</sequence>
<accession>A0A6N6MDB1</accession>
<gene>
    <name evidence="1" type="ORF">F6U93_07255</name>
</gene>
<dbReference type="RefSeq" id="WP_150938323.1">
    <property type="nucleotide sequence ID" value="NZ_WAAT01000039.1"/>
</dbReference>
<reference evidence="1 2" key="1">
    <citation type="submission" date="2019-09" db="EMBL/GenBank/DDBJ databases">
        <authorList>
            <person name="Cao W.R."/>
        </authorList>
    </citation>
    <scope>NUCLEOTIDE SEQUENCE [LARGE SCALE GENOMIC DNA]</scope>
    <source>
        <strain evidence="1 2">B1N29</strain>
    </source>
</reference>
<organism evidence="1 2">
    <name type="scientific">Pseudotamlana haliotis</name>
    <dbReference type="NCBI Taxonomy" id="2614804"/>
    <lineage>
        <taxon>Bacteria</taxon>
        <taxon>Pseudomonadati</taxon>
        <taxon>Bacteroidota</taxon>
        <taxon>Flavobacteriia</taxon>
        <taxon>Flavobacteriales</taxon>
        <taxon>Flavobacteriaceae</taxon>
        <taxon>Pseudotamlana</taxon>
    </lineage>
</organism>
<dbReference type="AlphaFoldDB" id="A0A6N6MDB1"/>
<evidence type="ECO:0000313" key="1">
    <source>
        <dbReference type="EMBL" id="KAB1068202.1"/>
    </source>
</evidence>
<dbReference type="Proteomes" id="UP000441333">
    <property type="component" value="Unassembled WGS sequence"/>
</dbReference>
<proteinExistence type="predicted"/>
<name>A0A6N6MDB1_9FLAO</name>
<protein>
    <submittedName>
        <fullName evidence="1">Uncharacterized protein</fullName>
    </submittedName>
</protein>
<keyword evidence="2" id="KW-1185">Reference proteome</keyword>
<evidence type="ECO:0000313" key="2">
    <source>
        <dbReference type="Proteomes" id="UP000441333"/>
    </source>
</evidence>